<comment type="caution">
    <text evidence="1">The sequence shown here is derived from an EMBL/GenBank/DDBJ whole genome shotgun (WGS) entry which is preliminary data.</text>
</comment>
<name>A0A7J8KBE2_ROUAE</name>
<dbReference type="EMBL" id="JACASE010000001">
    <property type="protein sequence ID" value="KAF6506158.1"/>
    <property type="molecule type" value="Genomic_DNA"/>
</dbReference>
<accession>A0A7J8KBE2</accession>
<keyword evidence="2" id="KW-1185">Reference proteome</keyword>
<sequence>MRGKVSGKSVVGEFGDKGTFYCHTSVEGPQALHLQSSPTQPFLCSLQQYYWVVCGSNTAIFESFLFSCDFVFKTLSSTYCIIPLHIGFSKILLGGVVCCRNANGLMKRGCMLCYLLCQSDELRIKDSFVSISDNKVKSRN</sequence>
<evidence type="ECO:0000313" key="2">
    <source>
        <dbReference type="Proteomes" id="UP000593571"/>
    </source>
</evidence>
<reference evidence="1 2" key="1">
    <citation type="journal article" date="2020" name="Nature">
        <title>Six reference-quality genomes reveal evolution of bat adaptations.</title>
        <authorList>
            <person name="Jebb D."/>
            <person name="Huang Z."/>
            <person name="Pippel M."/>
            <person name="Hughes G.M."/>
            <person name="Lavrichenko K."/>
            <person name="Devanna P."/>
            <person name="Winkler S."/>
            <person name="Jermiin L.S."/>
            <person name="Skirmuntt E.C."/>
            <person name="Katzourakis A."/>
            <person name="Burkitt-Gray L."/>
            <person name="Ray D.A."/>
            <person name="Sullivan K.A.M."/>
            <person name="Roscito J.G."/>
            <person name="Kirilenko B.M."/>
            <person name="Davalos L.M."/>
            <person name="Corthals A.P."/>
            <person name="Power M.L."/>
            <person name="Jones G."/>
            <person name="Ransome R.D."/>
            <person name="Dechmann D.K.N."/>
            <person name="Locatelli A.G."/>
            <person name="Puechmaille S.J."/>
            <person name="Fedrigo O."/>
            <person name="Jarvis E.D."/>
            <person name="Hiller M."/>
            <person name="Vernes S.C."/>
            <person name="Myers E.W."/>
            <person name="Teeling E.C."/>
        </authorList>
    </citation>
    <scope>NUCLEOTIDE SEQUENCE [LARGE SCALE GENOMIC DNA]</scope>
    <source>
        <strain evidence="1">MRouAeg1</strain>
        <tissue evidence="1">Muscle</tissue>
    </source>
</reference>
<evidence type="ECO:0000313" key="1">
    <source>
        <dbReference type="EMBL" id="KAF6506158.1"/>
    </source>
</evidence>
<gene>
    <name evidence="1" type="ORF">HJG63_007976</name>
</gene>
<proteinExistence type="predicted"/>
<protein>
    <submittedName>
        <fullName evidence="1">Uncharacterized protein</fullName>
    </submittedName>
</protein>
<organism evidence="1 2">
    <name type="scientific">Rousettus aegyptiacus</name>
    <name type="common">Egyptian fruit bat</name>
    <name type="synonym">Pteropus aegyptiacus</name>
    <dbReference type="NCBI Taxonomy" id="9407"/>
    <lineage>
        <taxon>Eukaryota</taxon>
        <taxon>Metazoa</taxon>
        <taxon>Chordata</taxon>
        <taxon>Craniata</taxon>
        <taxon>Vertebrata</taxon>
        <taxon>Euteleostomi</taxon>
        <taxon>Mammalia</taxon>
        <taxon>Eutheria</taxon>
        <taxon>Laurasiatheria</taxon>
        <taxon>Chiroptera</taxon>
        <taxon>Yinpterochiroptera</taxon>
        <taxon>Pteropodoidea</taxon>
        <taxon>Pteropodidae</taxon>
        <taxon>Rousettinae</taxon>
        <taxon>Rousettus</taxon>
    </lineage>
</organism>
<dbReference type="Proteomes" id="UP000593571">
    <property type="component" value="Unassembled WGS sequence"/>
</dbReference>
<dbReference type="AlphaFoldDB" id="A0A7J8KBE2"/>